<comment type="caution">
    <text evidence="1">The sequence shown here is derived from an EMBL/GenBank/DDBJ whole genome shotgun (WGS) entry which is preliminary data.</text>
</comment>
<reference evidence="1 2" key="1">
    <citation type="submission" date="2021-03" db="EMBL/GenBank/DDBJ databases">
        <authorList>
            <person name="D'Agostino P."/>
            <person name="Huntemann M."/>
            <person name="Clum A."/>
            <person name="Spunde A."/>
            <person name="Palaniappan K."/>
            <person name="Ritter S."/>
            <person name="Mikhailova N."/>
            <person name="Chen I.-M."/>
            <person name="Stamatis D."/>
            <person name="Reddy T."/>
            <person name="O'Malley R."/>
            <person name="Daum C."/>
            <person name="Shapiro N."/>
            <person name="Ivanova N."/>
            <person name="Kyrpides N."/>
            <person name="Woyke T."/>
        </authorList>
    </citation>
    <scope>NUCLEOTIDE SEQUENCE [LARGE SCALE GENOMIC DNA]</scope>
    <source>
        <strain evidence="1 2">WS4403</strain>
    </source>
</reference>
<keyword evidence="2" id="KW-1185">Reference proteome</keyword>
<protein>
    <recommendedName>
        <fullName evidence="3">Topoisomerase II</fullName>
    </recommendedName>
</protein>
<name>A0ABS4P4L2_9GAMM</name>
<proteinExistence type="predicted"/>
<gene>
    <name evidence="1" type="ORF">J2125_000777</name>
</gene>
<evidence type="ECO:0008006" key="3">
    <source>
        <dbReference type="Google" id="ProtNLM"/>
    </source>
</evidence>
<reference evidence="2" key="2">
    <citation type="submission" date="2023-07" db="EMBL/GenBank/DDBJ databases">
        <title>Genome mining of underrepresented organisms for secondary metabolites.</title>
        <authorList>
            <person name="D'Agostino P.M."/>
        </authorList>
    </citation>
    <scope>NUCLEOTIDE SEQUENCE [LARGE SCALE GENOMIC DNA]</scope>
    <source>
        <strain evidence="2">WS4403</strain>
    </source>
</reference>
<accession>A0ABS4P4L2</accession>
<dbReference type="RefSeq" id="WP_017799468.1">
    <property type="nucleotide sequence ID" value="NZ_JAGGMQ010000001.1"/>
</dbReference>
<evidence type="ECO:0000313" key="2">
    <source>
        <dbReference type="Proteomes" id="UP001195624"/>
    </source>
</evidence>
<sequence>MNMQQMVLLISTGSLSAAWLCWLVKAKKIDKWLATGLFTALMLVCSQVARSDFLNSDADSTRSVHQQVSESLDKLPVMVTLQQQDPATRLALEQSVLAAIEQGMSRHQALGQLQAEIAEVIGRRVYYAPDSDINQYMAVTLLQLGELQQQGGSLCFQFLFPQTAGGIDPTKYNSAEVLMQRVETDNHLLLASYQQPQSNSKQDTLQANARMQQIAQQLGQKYGDDLKMLVPPQRNDVDHQQVCRIISDLYQRVMALPPEQSAPVLRIMLRSGES</sequence>
<dbReference type="Proteomes" id="UP001195624">
    <property type="component" value="Unassembled WGS sequence"/>
</dbReference>
<dbReference type="EMBL" id="JAGGMQ010000001">
    <property type="protein sequence ID" value="MBP2167585.1"/>
    <property type="molecule type" value="Genomic_DNA"/>
</dbReference>
<organism evidence="1 2">
    <name type="scientific">Winslowiella toletana</name>
    <dbReference type="NCBI Taxonomy" id="92490"/>
    <lineage>
        <taxon>Bacteria</taxon>
        <taxon>Pseudomonadati</taxon>
        <taxon>Pseudomonadota</taxon>
        <taxon>Gammaproteobacteria</taxon>
        <taxon>Enterobacterales</taxon>
        <taxon>Erwiniaceae</taxon>
        <taxon>Winslowiella</taxon>
    </lineage>
</organism>
<evidence type="ECO:0000313" key="1">
    <source>
        <dbReference type="EMBL" id="MBP2167585.1"/>
    </source>
</evidence>